<dbReference type="InterPro" id="IPR029016">
    <property type="entry name" value="GAF-like_dom_sf"/>
</dbReference>
<evidence type="ECO:0000256" key="3">
    <source>
        <dbReference type="ARBA" id="ARBA00023012"/>
    </source>
</evidence>
<reference evidence="7 8" key="1">
    <citation type="submission" date="2019-07" db="EMBL/GenBank/DDBJ databases">
        <title>Lentzea xizangensis sp. nov., isolated from Qinghai-Tibetan Plateau Soils.</title>
        <authorList>
            <person name="Huang J."/>
        </authorList>
    </citation>
    <scope>NUCLEOTIDE SEQUENCE [LARGE SCALE GENOMIC DNA]</scope>
    <source>
        <strain evidence="7 8">FXJ1.1311</strain>
    </source>
</reference>
<dbReference type="SMART" id="SM00387">
    <property type="entry name" value="HATPase_c"/>
    <property type="match status" value="1"/>
</dbReference>
<keyword evidence="2" id="KW-0418">Kinase</keyword>
<keyword evidence="1" id="KW-0808">Transferase</keyword>
<dbReference type="InterPro" id="IPR050482">
    <property type="entry name" value="Sensor_HK_TwoCompSys"/>
</dbReference>
<dbReference type="Proteomes" id="UP000316639">
    <property type="component" value="Unassembled WGS sequence"/>
</dbReference>
<keyword evidence="3" id="KW-0902">Two-component regulatory system</keyword>
<feature type="domain" description="GAF" evidence="5">
    <location>
        <begin position="55"/>
        <end position="201"/>
    </location>
</feature>
<dbReference type="Pfam" id="PF02518">
    <property type="entry name" value="HATPase_c"/>
    <property type="match status" value="1"/>
</dbReference>
<dbReference type="SUPFAM" id="SSF55874">
    <property type="entry name" value="ATPase domain of HSP90 chaperone/DNA topoisomerase II/histidine kinase"/>
    <property type="match status" value="1"/>
</dbReference>
<evidence type="ECO:0000259" key="5">
    <source>
        <dbReference type="SMART" id="SM00065"/>
    </source>
</evidence>
<feature type="domain" description="Histidine kinase/HSP90-like ATPase" evidence="6">
    <location>
        <begin position="470"/>
        <end position="560"/>
    </location>
</feature>
<proteinExistence type="predicted"/>
<dbReference type="CDD" id="cd16917">
    <property type="entry name" value="HATPase_UhpB-NarQ-NarX-like"/>
    <property type="match status" value="1"/>
</dbReference>
<dbReference type="OrthoDB" id="5241249at2"/>
<organism evidence="7 8">
    <name type="scientific">Lentzea tibetensis</name>
    <dbReference type="NCBI Taxonomy" id="2591470"/>
    <lineage>
        <taxon>Bacteria</taxon>
        <taxon>Bacillati</taxon>
        <taxon>Actinomycetota</taxon>
        <taxon>Actinomycetes</taxon>
        <taxon>Pseudonocardiales</taxon>
        <taxon>Pseudonocardiaceae</taxon>
        <taxon>Lentzea</taxon>
    </lineage>
</organism>
<dbReference type="AlphaFoldDB" id="A0A563EN50"/>
<sequence>MAGSTPVMSARTPLTLTSFRGEGHPMPDGADPSRMSRNRFPALLRAHAALTGELDPQRVLRYLADIARELVHAEYGAAALVGDDGGIDEFVYAGVAADVAQQIGNPPAGHGILGLLTNHPTPMRLPDAGAHPAAKGFPQHHPEIAGFLGVPIRVRNRVAGSLYVADRARGRFSAEDEQVVVALAVVGGVALDNARLHHEYERHRRWLAASTEVARRLFTGTDPRPLEMVLHHAQLAADADFATIALPVRHGQLVVEAALGMLAAPLVGTVVELSGSLEERVLRSGTPLRAAYAAAAMPREAGPVMAVPLSAGDGDVAVLGLGRARGQRSFTDADLDHLTAFARHAGEALEINQGHFDQQTRLLIEDSDRIRADLHDHVIQELFAIGMGLQGLAPLQEKADSRMRINGYVVRLDTAIRRIRSTIYDTPLHHHDDAGLQQRLLDVVEDESSANGPPVQLRFAGQLNQSVPPALVEHVVAVAREALSNIVRHAHASRASLSVGVLDGLVTVEIVDDGRGIGTTTRANGLANMRRRAETHGGTLSVAAPEGGGTHLIWTARVTPAT</sequence>
<dbReference type="Gene3D" id="3.30.450.40">
    <property type="match status" value="2"/>
</dbReference>
<dbReference type="Pfam" id="PF13185">
    <property type="entry name" value="GAF_2"/>
    <property type="match status" value="1"/>
</dbReference>
<name>A0A563EN50_9PSEU</name>
<evidence type="ECO:0000256" key="1">
    <source>
        <dbReference type="ARBA" id="ARBA00022679"/>
    </source>
</evidence>
<protein>
    <submittedName>
        <fullName evidence="7">GAF domain-containing protein</fullName>
    </submittedName>
</protein>
<dbReference type="GO" id="GO:0016301">
    <property type="term" value="F:kinase activity"/>
    <property type="evidence" value="ECO:0007669"/>
    <property type="project" value="UniProtKB-KW"/>
</dbReference>
<evidence type="ECO:0000256" key="2">
    <source>
        <dbReference type="ARBA" id="ARBA00022777"/>
    </source>
</evidence>
<dbReference type="SMART" id="SM00065">
    <property type="entry name" value="GAF"/>
    <property type="match status" value="2"/>
</dbReference>
<dbReference type="Gene3D" id="3.30.565.10">
    <property type="entry name" value="Histidine kinase-like ATPase, C-terminal domain"/>
    <property type="match status" value="1"/>
</dbReference>
<dbReference type="InterPro" id="IPR003018">
    <property type="entry name" value="GAF"/>
</dbReference>
<dbReference type="PANTHER" id="PTHR24421:SF56">
    <property type="entry name" value="OXYGEN SENSOR HISTIDINE KINASE RESPONSE REGULATOR DOST"/>
    <property type="match status" value="1"/>
</dbReference>
<evidence type="ECO:0000313" key="8">
    <source>
        <dbReference type="Proteomes" id="UP000316639"/>
    </source>
</evidence>
<comment type="caution">
    <text evidence="7">The sequence shown here is derived from an EMBL/GenBank/DDBJ whole genome shotgun (WGS) entry which is preliminary data.</text>
</comment>
<dbReference type="GO" id="GO:0000160">
    <property type="term" value="P:phosphorelay signal transduction system"/>
    <property type="evidence" value="ECO:0007669"/>
    <property type="project" value="UniProtKB-KW"/>
</dbReference>
<evidence type="ECO:0000313" key="7">
    <source>
        <dbReference type="EMBL" id="TWP48663.1"/>
    </source>
</evidence>
<dbReference type="EMBL" id="VOBR01000019">
    <property type="protein sequence ID" value="TWP48663.1"/>
    <property type="molecule type" value="Genomic_DNA"/>
</dbReference>
<dbReference type="SUPFAM" id="SSF55781">
    <property type="entry name" value="GAF domain-like"/>
    <property type="match status" value="2"/>
</dbReference>
<dbReference type="InterPro" id="IPR003594">
    <property type="entry name" value="HATPase_dom"/>
</dbReference>
<evidence type="ECO:0000256" key="4">
    <source>
        <dbReference type="SAM" id="MobiDB-lite"/>
    </source>
</evidence>
<accession>A0A563EN50</accession>
<evidence type="ECO:0000259" key="6">
    <source>
        <dbReference type="SMART" id="SM00387"/>
    </source>
</evidence>
<dbReference type="InterPro" id="IPR036890">
    <property type="entry name" value="HATPase_C_sf"/>
</dbReference>
<feature type="region of interest" description="Disordered" evidence="4">
    <location>
        <begin position="1"/>
        <end position="32"/>
    </location>
</feature>
<keyword evidence="8" id="KW-1185">Reference proteome</keyword>
<gene>
    <name evidence="7" type="ORF">FKR81_27455</name>
</gene>
<dbReference type="PANTHER" id="PTHR24421">
    <property type="entry name" value="NITRATE/NITRITE SENSOR PROTEIN NARX-RELATED"/>
    <property type="match status" value="1"/>
</dbReference>
<feature type="domain" description="GAF" evidence="5">
    <location>
        <begin position="221"/>
        <end position="361"/>
    </location>
</feature>
<dbReference type="Pfam" id="PF13492">
    <property type="entry name" value="GAF_3"/>
    <property type="match status" value="1"/>
</dbReference>